<evidence type="ECO:0000256" key="2">
    <source>
        <dbReference type="ARBA" id="ARBA00022741"/>
    </source>
</evidence>
<dbReference type="GO" id="GO:0005525">
    <property type="term" value="F:GTP binding"/>
    <property type="evidence" value="ECO:0007669"/>
    <property type="project" value="UniProtKB-KW"/>
</dbReference>
<evidence type="ECO:0008006" key="11">
    <source>
        <dbReference type="Google" id="ProtNLM"/>
    </source>
</evidence>
<evidence type="ECO:0000256" key="3">
    <source>
        <dbReference type="ARBA" id="ARBA00022801"/>
    </source>
</evidence>
<dbReference type="GO" id="GO:0016020">
    <property type="term" value="C:membrane"/>
    <property type="evidence" value="ECO:0007669"/>
    <property type="project" value="UniProtKB-SubCell"/>
</dbReference>
<dbReference type="Proteomes" id="UP000609064">
    <property type="component" value="Unassembled WGS sequence"/>
</dbReference>
<comment type="subcellular location">
    <subcellularLocation>
        <location evidence="1">Membrane</location>
    </subcellularLocation>
</comment>
<dbReference type="GO" id="GO:0003924">
    <property type="term" value="F:GTPase activity"/>
    <property type="evidence" value="ECO:0007669"/>
    <property type="project" value="InterPro"/>
</dbReference>
<sequence>MVISSHLKEAKSKRDFEALVEPWTTSWNFKDYGIDVFVGTTTRHTLKDEHYRNDNKYFAVQLKSTERIKIQGDSIVFKIETKKIIEWFRTNIPVMLVLEDLETDIFYYIWINDSLISDLDKEPNWINQSTKSLYIPKSNILSKNTLNSIRDYVNNFKNSPKKLIEPDTYFRIRELCQDKIECLDSIASRFDFQTNKISSETLHSNIENSIYRIAISGPSRAGKSSLINRLLNKNLSPVGFFQTTGVPIQIISSKKEHVSVYFLDGKIEEYPLDAKIIEQFASQDFNQDNNKKVKTVAIKAKNRQLERGISIFDIPGLDDPNDSIYDYAYQAASKANVILYLIDASSAETGGFIFRRDIKEHIDILGAEADKFFLIFNKVDVLSDSTLSELKKRIQIDLNRHQLENRVSSKIFFTSTTSKPQKNQNYDSIQSLEKDLWSFILNNNKNGLTNLSGLCREIQYSISNFEEILKSRLVDDEARGKIDSMIKDIQQKVPSLHNTLFIQKENLFNQLTIQIDNAKSSLLKNLDSELQSIPLTTSLPDENIIRDYLRTRVNNLIENCNHTHQYQLEAMKNTINEQIESNFKQLREYIYHYNQQQVVDISEIEGFNKPSFDYTSLFGTSVFAGLVSSLLNPLGGLAIGVISLIGNLIFGAEDRRINQIKKINKEVENRIDKIIPKIKSVYYSTIDQQVADIYNYAQRKINAYTLDLENQMKEFGNQVSEAEKDLYQRTFIDLKGLATDTINLKKEIDEYTGFSA</sequence>
<evidence type="ECO:0000313" key="9">
    <source>
        <dbReference type="EMBL" id="GGD45838.1"/>
    </source>
</evidence>
<evidence type="ECO:0000256" key="5">
    <source>
        <dbReference type="ARBA" id="ARBA00023136"/>
    </source>
</evidence>
<name>A0A916YHK2_9BACT</name>
<keyword evidence="6" id="KW-1133">Transmembrane helix</keyword>
<evidence type="ECO:0000313" key="10">
    <source>
        <dbReference type="Proteomes" id="UP000609064"/>
    </source>
</evidence>
<proteinExistence type="predicted"/>
<evidence type="ECO:0000259" key="7">
    <source>
        <dbReference type="Pfam" id="PF00350"/>
    </source>
</evidence>
<feature type="domain" description="Dynamin N-terminal" evidence="7">
    <location>
        <begin position="213"/>
        <end position="348"/>
    </location>
</feature>
<keyword evidence="5 6" id="KW-0472">Membrane</keyword>
<dbReference type="InterPro" id="IPR027094">
    <property type="entry name" value="Mitofusin_fam"/>
</dbReference>
<evidence type="ECO:0000256" key="4">
    <source>
        <dbReference type="ARBA" id="ARBA00023134"/>
    </source>
</evidence>
<reference evidence="9" key="2">
    <citation type="submission" date="2020-09" db="EMBL/GenBank/DDBJ databases">
        <authorList>
            <person name="Sun Q."/>
            <person name="Zhou Y."/>
        </authorList>
    </citation>
    <scope>NUCLEOTIDE SEQUENCE</scope>
    <source>
        <strain evidence="9">CGMCC 1.15958</strain>
    </source>
</reference>
<feature type="transmembrane region" description="Helical" evidence="6">
    <location>
        <begin position="630"/>
        <end position="652"/>
    </location>
</feature>
<keyword evidence="3" id="KW-0378">Hydrolase</keyword>
<protein>
    <recommendedName>
        <fullName evidence="11">DUF4365 domain-containing protein</fullName>
    </recommendedName>
</protein>
<keyword evidence="10" id="KW-1185">Reference proteome</keyword>
<reference evidence="9" key="1">
    <citation type="journal article" date="2014" name="Int. J. Syst. Evol. Microbiol.">
        <title>Complete genome sequence of Corynebacterium casei LMG S-19264T (=DSM 44701T), isolated from a smear-ripened cheese.</title>
        <authorList>
            <consortium name="US DOE Joint Genome Institute (JGI-PGF)"/>
            <person name="Walter F."/>
            <person name="Albersmeier A."/>
            <person name="Kalinowski J."/>
            <person name="Ruckert C."/>
        </authorList>
    </citation>
    <scope>NUCLEOTIDE SEQUENCE</scope>
    <source>
        <strain evidence="9">CGMCC 1.15958</strain>
    </source>
</reference>
<dbReference type="InterPro" id="IPR025375">
    <property type="entry name" value="DUF4365"/>
</dbReference>
<dbReference type="PANTHER" id="PTHR10465">
    <property type="entry name" value="TRANSMEMBRANE GTPASE FZO1"/>
    <property type="match status" value="1"/>
</dbReference>
<dbReference type="InterPro" id="IPR027417">
    <property type="entry name" value="P-loop_NTPase"/>
</dbReference>
<dbReference type="GO" id="GO:0008053">
    <property type="term" value="P:mitochondrial fusion"/>
    <property type="evidence" value="ECO:0007669"/>
    <property type="project" value="TreeGrafter"/>
</dbReference>
<keyword evidence="2" id="KW-0547">Nucleotide-binding</keyword>
<dbReference type="Gene3D" id="3.40.50.300">
    <property type="entry name" value="P-loop containing nucleotide triphosphate hydrolases"/>
    <property type="match status" value="1"/>
</dbReference>
<dbReference type="RefSeq" id="WP_188764655.1">
    <property type="nucleotide sequence ID" value="NZ_BMKK01000001.1"/>
</dbReference>
<evidence type="ECO:0000256" key="1">
    <source>
        <dbReference type="ARBA" id="ARBA00004370"/>
    </source>
</evidence>
<organism evidence="9 10">
    <name type="scientific">Emticicia aquatilis</name>
    <dbReference type="NCBI Taxonomy" id="1537369"/>
    <lineage>
        <taxon>Bacteria</taxon>
        <taxon>Pseudomonadati</taxon>
        <taxon>Bacteroidota</taxon>
        <taxon>Cytophagia</taxon>
        <taxon>Cytophagales</taxon>
        <taxon>Leadbetterellaceae</taxon>
        <taxon>Emticicia</taxon>
    </lineage>
</organism>
<dbReference type="Pfam" id="PF00350">
    <property type="entry name" value="Dynamin_N"/>
    <property type="match status" value="1"/>
</dbReference>
<dbReference type="PANTHER" id="PTHR10465:SF0">
    <property type="entry name" value="SARCALUMENIN"/>
    <property type="match status" value="1"/>
</dbReference>
<keyword evidence="4" id="KW-0342">GTP-binding</keyword>
<feature type="domain" description="DUF4365" evidence="8">
    <location>
        <begin position="21"/>
        <end position="152"/>
    </location>
</feature>
<dbReference type="SUPFAM" id="SSF52540">
    <property type="entry name" value="P-loop containing nucleoside triphosphate hydrolases"/>
    <property type="match status" value="1"/>
</dbReference>
<gene>
    <name evidence="9" type="ORF">GCM10011514_07300</name>
</gene>
<dbReference type="Pfam" id="PF14280">
    <property type="entry name" value="DUF4365"/>
    <property type="match status" value="1"/>
</dbReference>
<dbReference type="AlphaFoldDB" id="A0A916YHK2"/>
<dbReference type="InterPro" id="IPR045063">
    <property type="entry name" value="Dynamin_N"/>
</dbReference>
<accession>A0A916YHK2</accession>
<evidence type="ECO:0000259" key="8">
    <source>
        <dbReference type="Pfam" id="PF14280"/>
    </source>
</evidence>
<keyword evidence="6" id="KW-0812">Transmembrane</keyword>
<dbReference type="EMBL" id="BMKK01000001">
    <property type="protein sequence ID" value="GGD45838.1"/>
    <property type="molecule type" value="Genomic_DNA"/>
</dbReference>
<evidence type="ECO:0000256" key="6">
    <source>
        <dbReference type="SAM" id="Phobius"/>
    </source>
</evidence>
<comment type="caution">
    <text evidence="9">The sequence shown here is derived from an EMBL/GenBank/DDBJ whole genome shotgun (WGS) entry which is preliminary data.</text>
</comment>